<evidence type="ECO:0008006" key="4">
    <source>
        <dbReference type="Google" id="ProtNLM"/>
    </source>
</evidence>
<gene>
    <name evidence="2" type="ORF">PM10SUCC1_07610</name>
</gene>
<comment type="caution">
    <text evidence="2">The sequence shown here is derived from an EMBL/GenBank/DDBJ whole genome shotgun (WGS) entry which is preliminary data.</text>
</comment>
<dbReference type="Proteomes" id="UP001144471">
    <property type="component" value="Unassembled WGS sequence"/>
</dbReference>
<accession>A0A9W6LLF3</accession>
<evidence type="ECO:0000313" key="3">
    <source>
        <dbReference type="Proteomes" id="UP001144471"/>
    </source>
</evidence>
<evidence type="ECO:0000256" key="1">
    <source>
        <dbReference type="SAM" id="SignalP"/>
    </source>
</evidence>
<evidence type="ECO:0000313" key="2">
    <source>
        <dbReference type="EMBL" id="GLI55246.1"/>
    </source>
</evidence>
<feature type="signal peptide" evidence="1">
    <location>
        <begin position="1"/>
        <end position="24"/>
    </location>
</feature>
<keyword evidence="3" id="KW-1185">Reference proteome</keyword>
<dbReference type="AlphaFoldDB" id="A0A9W6LLF3"/>
<feature type="chain" id="PRO_5040934233" description="Porin" evidence="1">
    <location>
        <begin position="25"/>
        <end position="356"/>
    </location>
</feature>
<proteinExistence type="predicted"/>
<organism evidence="2 3">
    <name type="scientific">Propionigenium maris DSM 9537</name>
    <dbReference type="NCBI Taxonomy" id="1123000"/>
    <lineage>
        <taxon>Bacteria</taxon>
        <taxon>Fusobacteriati</taxon>
        <taxon>Fusobacteriota</taxon>
        <taxon>Fusobacteriia</taxon>
        <taxon>Fusobacteriales</taxon>
        <taxon>Fusobacteriaceae</taxon>
        <taxon>Propionigenium</taxon>
    </lineage>
</organism>
<dbReference type="RefSeq" id="WP_281833580.1">
    <property type="nucleotide sequence ID" value="NZ_BSDY01000003.1"/>
</dbReference>
<name>A0A9W6LLF3_9FUSO</name>
<keyword evidence="1" id="KW-0732">Signal</keyword>
<dbReference type="EMBL" id="BSDY01000003">
    <property type="protein sequence ID" value="GLI55246.1"/>
    <property type="molecule type" value="Genomic_DNA"/>
</dbReference>
<sequence length="356" mass="40814">MKRKRLLAAGILTVLGASTYGAEAVDEQQEEKKISFSTGIQHTERQQGRMTGRAYDGYPSAADDLNEDGDVTSIYTKLGYKINDKWAVDYKYSYDYIDNNERFGKYRGKDGALHDSDKDSGQFINHTFRVIRTFEPFNLAGKEWDSSVWFGYRNYRESSIEGGGDYQYQGFSSDRLLFNGNMNTALTEKTSLDLNFNYQYRTYNNDGSGSDVYQHRQYYTVTLDHNFTDSLYMTIENTLYVRQNVQSSHNRDYGEWDYSYTLGHNYDLGSGYILNSELTAWGEVSLWEKGGREVQDDNQAELIAMPKVKKTYDLGDDMDISAFVGAGYVYGYDTRTNRKTYSGFEGRTGVAFNAKM</sequence>
<protein>
    <recommendedName>
        <fullName evidence="4">Porin</fullName>
    </recommendedName>
</protein>
<reference evidence="2" key="1">
    <citation type="submission" date="2022-12" db="EMBL/GenBank/DDBJ databases">
        <title>Reference genome sequencing for broad-spectrum identification of bacterial and archaeal isolates by mass spectrometry.</title>
        <authorList>
            <person name="Sekiguchi Y."/>
            <person name="Tourlousse D.M."/>
        </authorList>
    </citation>
    <scope>NUCLEOTIDE SEQUENCE</scope>
    <source>
        <strain evidence="2">10succ1</strain>
    </source>
</reference>